<keyword evidence="2" id="KW-1185">Reference proteome</keyword>
<organism evidence="1 2">
    <name type="scientific">Erwinia phage pEa_SNUABM_5</name>
    <dbReference type="NCBI Taxonomy" id="2797313"/>
    <lineage>
        <taxon>Viruses</taxon>
        <taxon>Duplodnaviria</taxon>
        <taxon>Heunggongvirae</taxon>
        <taxon>Uroviricota</taxon>
        <taxon>Caudoviricetes</taxon>
        <taxon>Rivsvirus</taxon>
        <taxon>Rivsvirus SNUABM5</taxon>
    </lineage>
</organism>
<reference evidence="1 2" key="1">
    <citation type="submission" date="2020-12" db="EMBL/GenBank/DDBJ databases">
        <title>Complete genome sequence of Erwinia phage pEa_SNUABM_5.</title>
        <authorList>
            <person name="Kim S.G."/>
            <person name="Lee S.B."/>
            <person name="Kwon J."/>
            <person name="Park S.C."/>
        </authorList>
    </citation>
    <scope>NUCLEOTIDE SEQUENCE [LARGE SCALE GENOMIC DNA]</scope>
</reference>
<accession>A0A7T8EPG5</accession>
<protein>
    <submittedName>
        <fullName evidence="1">Uncharacterized protein</fullName>
    </submittedName>
</protein>
<dbReference type="Proteomes" id="UP000596123">
    <property type="component" value="Segment"/>
</dbReference>
<evidence type="ECO:0000313" key="2">
    <source>
        <dbReference type="Proteomes" id="UP000596123"/>
    </source>
</evidence>
<dbReference type="EMBL" id="MW366843">
    <property type="protein sequence ID" value="QQO90265.1"/>
    <property type="molecule type" value="Genomic_DNA"/>
</dbReference>
<sequence length="144" mass="16600">MNLNLFGQATPEQQERVMKRVCSDSGYIPQFEQRLRTMAFFTCTKELRQRTDIFSYVPAEQQRVAVGYRIQQRSGKFIAEPWVFIVPNPLKSFATEITTRVPNSLYFGSLVPEELLASFGTQAYNLMLGNLDLLRRHSFNPVSL</sequence>
<gene>
    <name evidence="1" type="ORF">pEaSNUABM5_00123</name>
</gene>
<evidence type="ECO:0000313" key="1">
    <source>
        <dbReference type="EMBL" id="QQO90265.1"/>
    </source>
</evidence>
<name>A0A7T8EPG5_9CAUD</name>
<proteinExistence type="predicted"/>